<reference evidence="4 5" key="1">
    <citation type="submission" date="2018-01" db="EMBL/GenBank/DDBJ databases">
        <title>The draft genome sequence of Cohaesibacter sp. H1304.</title>
        <authorList>
            <person name="Wang N.-N."/>
            <person name="Du Z.-J."/>
        </authorList>
    </citation>
    <scope>NUCLEOTIDE SEQUENCE [LARGE SCALE GENOMIC DNA]</scope>
    <source>
        <strain evidence="4 5">H1304</strain>
    </source>
</reference>
<keyword evidence="2" id="KW-0813">Transport</keyword>
<dbReference type="InterPro" id="IPR001308">
    <property type="entry name" value="ETF_a/FixB"/>
</dbReference>
<keyword evidence="5" id="KW-1185">Reference proteome</keyword>
<dbReference type="Pfam" id="PF01012">
    <property type="entry name" value="ETF"/>
    <property type="match status" value="1"/>
</dbReference>
<dbReference type="PANTHER" id="PTHR43153:SF1">
    <property type="entry name" value="ELECTRON TRANSFER FLAVOPROTEIN SUBUNIT ALPHA, MITOCHONDRIAL"/>
    <property type="match status" value="1"/>
</dbReference>
<dbReference type="InterPro" id="IPR014729">
    <property type="entry name" value="Rossmann-like_a/b/a_fold"/>
</dbReference>
<evidence type="ECO:0000256" key="1">
    <source>
        <dbReference type="ARBA" id="ARBA00005817"/>
    </source>
</evidence>
<dbReference type="InterPro" id="IPR014730">
    <property type="entry name" value="ETF_a/b_N"/>
</dbReference>
<gene>
    <name evidence="4" type="ORF">C0081_05460</name>
</gene>
<dbReference type="GO" id="GO:0033539">
    <property type="term" value="P:fatty acid beta-oxidation using acyl-CoA dehydrogenase"/>
    <property type="evidence" value="ECO:0007669"/>
    <property type="project" value="TreeGrafter"/>
</dbReference>
<dbReference type="Proteomes" id="UP000234881">
    <property type="component" value="Unassembled WGS sequence"/>
</dbReference>
<dbReference type="SUPFAM" id="SSF52402">
    <property type="entry name" value="Adenine nucleotide alpha hydrolases-like"/>
    <property type="match status" value="1"/>
</dbReference>
<protein>
    <submittedName>
        <fullName evidence="4">Electron transfer flavoprotein subunit alpha/FixB family protein</fullName>
    </submittedName>
</protein>
<keyword evidence="2" id="KW-0249">Electron transport</keyword>
<dbReference type="InterPro" id="IPR014731">
    <property type="entry name" value="ETF_asu_C"/>
</dbReference>
<dbReference type="AlphaFoldDB" id="A0A2N5XV00"/>
<dbReference type="OrthoDB" id="9770286at2"/>
<dbReference type="EMBL" id="PKUQ01000009">
    <property type="protein sequence ID" value="PLW78300.1"/>
    <property type="molecule type" value="Genomic_DNA"/>
</dbReference>
<sequence length="324" mass="34949">MSRTLIIIEQQQTRAGLDLLDVARQIYGDVPGETYALLINGDQAPLIGRFDTLFSVQDSAIRSYDQLAISGVVTGLHHDYNFDCILMVHTQWSGMLLPRVAAKLNAGLVTDVRGVSYAPDDDQNQNQRPHFIRPAAAHSRMDAIDCNAAGPIMLTVRSGSFHSSDRGGKKTRIVEPKGLAYRTGGLRLIQKQEKLDYDICDSEILISGGGGVARDFEALKPLAQALGGQVSASRSLVDRGLAPKPIQVGQSGKTVSPRLYMALGIHGAMQHVVALKNVDTIISVNTNENAPICSLSDIVVKGDALAFVGKLLKKIKEEQSNGTH</sequence>
<dbReference type="Gene3D" id="3.40.50.1220">
    <property type="entry name" value="TPP-binding domain"/>
    <property type="match status" value="1"/>
</dbReference>
<comment type="caution">
    <text evidence="4">The sequence shown here is derived from an EMBL/GenBank/DDBJ whole genome shotgun (WGS) entry which is preliminary data.</text>
</comment>
<dbReference type="GO" id="GO:0050660">
    <property type="term" value="F:flavin adenine dinucleotide binding"/>
    <property type="evidence" value="ECO:0007669"/>
    <property type="project" value="InterPro"/>
</dbReference>
<dbReference type="InterPro" id="IPR029035">
    <property type="entry name" value="DHS-like_NAD/FAD-binding_dom"/>
</dbReference>
<organism evidence="4 5">
    <name type="scientific">Cohaesibacter celericrescens</name>
    <dbReference type="NCBI Taxonomy" id="2067669"/>
    <lineage>
        <taxon>Bacteria</taxon>
        <taxon>Pseudomonadati</taxon>
        <taxon>Pseudomonadota</taxon>
        <taxon>Alphaproteobacteria</taxon>
        <taxon>Hyphomicrobiales</taxon>
        <taxon>Cohaesibacteraceae</taxon>
    </lineage>
</organism>
<feature type="domain" description="Electron transfer flavoprotein alpha/beta-subunit N-terminal" evidence="3">
    <location>
        <begin position="4"/>
        <end position="188"/>
    </location>
</feature>
<evidence type="ECO:0000313" key="5">
    <source>
        <dbReference type="Proteomes" id="UP000234881"/>
    </source>
</evidence>
<dbReference type="GO" id="GO:0009055">
    <property type="term" value="F:electron transfer activity"/>
    <property type="evidence" value="ECO:0007669"/>
    <property type="project" value="InterPro"/>
</dbReference>
<comment type="similarity">
    <text evidence="1">Belongs to the ETF alpha-subunit/FixB family.</text>
</comment>
<accession>A0A2N5XV00</accession>
<name>A0A2N5XV00_9HYPH</name>
<dbReference type="SMART" id="SM00893">
    <property type="entry name" value="ETF"/>
    <property type="match status" value="1"/>
</dbReference>
<dbReference type="RefSeq" id="WP_101532796.1">
    <property type="nucleotide sequence ID" value="NZ_JBFHIU010000055.1"/>
</dbReference>
<proteinExistence type="inferred from homology"/>
<dbReference type="Gene3D" id="3.40.50.620">
    <property type="entry name" value="HUPs"/>
    <property type="match status" value="1"/>
</dbReference>
<evidence type="ECO:0000256" key="2">
    <source>
        <dbReference type="ARBA" id="ARBA00022982"/>
    </source>
</evidence>
<dbReference type="PANTHER" id="PTHR43153">
    <property type="entry name" value="ELECTRON TRANSFER FLAVOPROTEIN ALPHA"/>
    <property type="match status" value="1"/>
</dbReference>
<dbReference type="SUPFAM" id="SSF52467">
    <property type="entry name" value="DHS-like NAD/FAD-binding domain"/>
    <property type="match status" value="1"/>
</dbReference>
<evidence type="ECO:0000259" key="3">
    <source>
        <dbReference type="SMART" id="SM00893"/>
    </source>
</evidence>
<evidence type="ECO:0000313" key="4">
    <source>
        <dbReference type="EMBL" id="PLW78300.1"/>
    </source>
</evidence>
<dbReference type="Pfam" id="PF00766">
    <property type="entry name" value="ETF_alpha"/>
    <property type="match status" value="1"/>
</dbReference>